<reference evidence="1" key="1">
    <citation type="submission" date="2023-03" db="UniProtKB">
        <authorList>
            <consortium name="EnsemblPlants"/>
        </authorList>
    </citation>
    <scope>IDENTIFICATION</scope>
</reference>
<name>A0A9I9EAL2_CUCME</name>
<sequence>MLQFAVIWTYRRTFSSSCSFMTRLVWLQVHKSLLNVITMDSGILDPNLGKCAWKDENSCQKFRPLF</sequence>
<protein>
    <submittedName>
        <fullName evidence="1">Uncharacterized protein</fullName>
    </submittedName>
</protein>
<proteinExistence type="predicted"/>
<evidence type="ECO:0000313" key="1">
    <source>
        <dbReference type="EnsemblPlants" id="MELO3C030937.2.1"/>
    </source>
</evidence>
<dbReference type="EnsemblPlants" id="MELO3C030937.2.1">
    <property type="protein sequence ID" value="MELO3C030937.2.1"/>
    <property type="gene ID" value="MELO3C030937.2"/>
</dbReference>
<dbReference type="AlphaFoldDB" id="A0A9I9EAL2"/>
<organism evidence="1">
    <name type="scientific">Cucumis melo</name>
    <name type="common">Muskmelon</name>
    <dbReference type="NCBI Taxonomy" id="3656"/>
    <lineage>
        <taxon>Eukaryota</taxon>
        <taxon>Viridiplantae</taxon>
        <taxon>Streptophyta</taxon>
        <taxon>Embryophyta</taxon>
        <taxon>Tracheophyta</taxon>
        <taxon>Spermatophyta</taxon>
        <taxon>Magnoliopsida</taxon>
        <taxon>eudicotyledons</taxon>
        <taxon>Gunneridae</taxon>
        <taxon>Pentapetalae</taxon>
        <taxon>rosids</taxon>
        <taxon>fabids</taxon>
        <taxon>Cucurbitales</taxon>
        <taxon>Cucurbitaceae</taxon>
        <taxon>Benincaseae</taxon>
        <taxon>Cucumis</taxon>
    </lineage>
</organism>
<accession>A0A9I9EAL2</accession>
<dbReference type="Gramene" id="MELO3C030937.2.1">
    <property type="protein sequence ID" value="MELO3C030937.2.1"/>
    <property type="gene ID" value="MELO3C030937.2"/>
</dbReference>